<proteinExistence type="inferred from homology"/>
<dbReference type="PANTHER" id="PTHR12151">
    <property type="entry name" value="ELECTRON TRANSPORT PROTIN SCO1/SENC FAMILY MEMBER"/>
    <property type="match status" value="1"/>
</dbReference>
<dbReference type="CDD" id="cd02968">
    <property type="entry name" value="SCO"/>
    <property type="match status" value="1"/>
</dbReference>
<dbReference type="Pfam" id="PF02630">
    <property type="entry name" value="SCO1-SenC"/>
    <property type="match status" value="1"/>
</dbReference>
<dbReference type="Gene3D" id="3.40.30.10">
    <property type="entry name" value="Glutaredoxin"/>
    <property type="match status" value="1"/>
</dbReference>
<keyword evidence="2" id="KW-0186">Copper</keyword>
<name>A0A7J6GIT9_CANSA</name>
<keyword evidence="3" id="KW-1015">Disulfide bond</keyword>
<accession>A0A7J6GIT9</accession>
<feature type="binding site" evidence="2">
    <location>
        <position position="14"/>
    </location>
    <ligand>
        <name>Cu cation</name>
        <dbReference type="ChEBI" id="CHEBI:23378"/>
    </ligand>
</feature>
<evidence type="ECO:0000313" key="4">
    <source>
        <dbReference type="EMBL" id="KAF4382039.1"/>
    </source>
</evidence>
<reference evidence="4 5" key="1">
    <citation type="journal article" date="2020" name="bioRxiv">
        <title>Sequence and annotation of 42 cannabis genomes reveals extensive copy number variation in cannabinoid synthesis and pathogen resistance genes.</title>
        <authorList>
            <person name="Mckernan K.J."/>
            <person name="Helbert Y."/>
            <person name="Kane L.T."/>
            <person name="Ebling H."/>
            <person name="Zhang L."/>
            <person name="Liu B."/>
            <person name="Eaton Z."/>
            <person name="Mclaughlin S."/>
            <person name="Kingan S."/>
            <person name="Baybayan P."/>
            <person name="Concepcion G."/>
            <person name="Jordan M."/>
            <person name="Riva A."/>
            <person name="Barbazuk W."/>
            <person name="Harkins T."/>
        </authorList>
    </citation>
    <scope>NUCLEOTIDE SEQUENCE [LARGE SCALE GENOMIC DNA]</scope>
    <source>
        <strain evidence="5">cv. Jamaican Lion 4</strain>
        <tissue evidence="4">Leaf</tissue>
    </source>
</reference>
<feature type="disulfide bond" description="Redox-active" evidence="3">
    <location>
        <begin position="10"/>
        <end position="14"/>
    </location>
</feature>
<dbReference type="AlphaFoldDB" id="A0A7J6GIT9"/>
<keyword evidence="2" id="KW-0479">Metal-binding</keyword>
<dbReference type="GO" id="GO:0005739">
    <property type="term" value="C:mitochondrion"/>
    <property type="evidence" value="ECO:0007669"/>
    <property type="project" value="GOC"/>
</dbReference>
<dbReference type="Proteomes" id="UP000583929">
    <property type="component" value="Unassembled WGS sequence"/>
</dbReference>
<evidence type="ECO:0000313" key="5">
    <source>
        <dbReference type="Proteomes" id="UP000583929"/>
    </source>
</evidence>
<comment type="caution">
    <text evidence="4">The sequence shown here is derived from an EMBL/GenBank/DDBJ whole genome shotgun (WGS) entry which is preliminary data.</text>
</comment>
<evidence type="ECO:0000256" key="2">
    <source>
        <dbReference type="PIRSR" id="PIRSR603782-1"/>
    </source>
</evidence>
<feature type="binding site" evidence="2">
    <location>
        <position position="10"/>
    </location>
    <ligand>
        <name>Cu cation</name>
        <dbReference type="ChEBI" id="CHEBI:23378"/>
    </ligand>
</feature>
<gene>
    <name evidence="4" type="ORF">G4B88_006671</name>
</gene>
<dbReference type="InterPro" id="IPR036249">
    <property type="entry name" value="Thioredoxin-like_sf"/>
</dbReference>
<protein>
    <submittedName>
        <fullName evidence="4">Uncharacterized protein</fullName>
    </submittedName>
</protein>
<keyword evidence="5" id="KW-1185">Reference proteome</keyword>
<dbReference type="GO" id="GO:0033617">
    <property type="term" value="P:mitochondrial respiratory chain complex IV assembly"/>
    <property type="evidence" value="ECO:0007669"/>
    <property type="project" value="TreeGrafter"/>
</dbReference>
<dbReference type="EMBL" id="JAATIQ010000105">
    <property type="protein sequence ID" value="KAF4382039.1"/>
    <property type="molecule type" value="Genomic_DNA"/>
</dbReference>
<sequence length="134" mass="14885">MLLYFGSTHCPDICLNELIKLAAAIDKIKQKVGLEIVPMFISGDPERDTVKQVAEYVKEFHPKLIGLTGDPECCSCIWSLLYEDSRGGFAQLPNHSQAKSHLIVNILTINILTLTSSIPTMPFEQRLALANDVE</sequence>
<dbReference type="SUPFAM" id="SSF52833">
    <property type="entry name" value="Thioredoxin-like"/>
    <property type="match status" value="1"/>
</dbReference>
<evidence type="ECO:0000256" key="3">
    <source>
        <dbReference type="PIRSR" id="PIRSR603782-2"/>
    </source>
</evidence>
<dbReference type="InterPro" id="IPR003782">
    <property type="entry name" value="SCO1/SenC"/>
</dbReference>
<organism evidence="4 5">
    <name type="scientific">Cannabis sativa</name>
    <name type="common">Hemp</name>
    <name type="synonym">Marijuana</name>
    <dbReference type="NCBI Taxonomy" id="3483"/>
    <lineage>
        <taxon>Eukaryota</taxon>
        <taxon>Viridiplantae</taxon>
        <taxon>Streptophyta</taxon>
        <taxon>Embryophyta</taxon>
        <taxon>Tracheophyta</taxon>
        <taxon>Spermatophyta</taxon>
        <taxon>Magnoliopsida</taxon>
        <taxon>eudicotyledons</taxon>
        <taxon>Gunneridae</taxon>
        <taxon>Pentapetalae</taxon>
        <taxon>rosids</taxon>
        <taxon>fabids</taxon>
        <taxon>Rosales</taxon>
        <taxon>Cannabaceae</taxon>
        <taxon>Cannabis</taxon>
    </lineage>
</organism>
<dbReference type="PANTHER" id="PTHR12151:SF5">
    <property type="entry name" value="AT19154P"/>
    <property type="match status" value="1"/>
</dbReference>
<dbReference type="GO" id="GO:0046872">
    <property type="term" value="F:metal ion binding"/>
    <property type="evidence" value="ECO:0007669"/>
    <property type="project" value="UniProtKB-KW"/>
</dbReference>
<comment type="similarity">
    <text evidence="1">Belongs to the SCO1/2 family.</text>
</comment>
<evidence type="ECO:0000256" key="1">
    <source>
        <dbReference type="ARBA" id="ARBA00010996"/>
    </source>
</evidence>